<evidence type="ECO:0000313" key="1">
    <source>
        <dbReference type="EMBL" id="QTQ12418.1"/>
    </source>
</evidence>
<evidence type="ECO:0000313" key="2">
    <source>
        <dbReference type="Proteomes" id="UP000671995"/>
    </source>
</evidence>
<reference evidence="1" key="2">
    <citation type="journal article" date="2021" name="Microbiol. Resour. Announc.">
        <title>Complete Genome Sequences of Three Human Oral Treponema parvum Isolates.</title>
        <authorList>
            <person name="Zeng H."/>
            <person name="Watt R.M."/>
        </authorList>
    </citation>
    <scope>NUCLEOTIDE SEQUENCE</scope>
    <source>
        <strain evidence="1">ATCC 700773</strain>
    </source>
</reference>
<gene>
    <name evidence="1" type="ORF">HRI96_09530</name>
</gene>
<dbReference type="AlphaFoldDB" id="A0A975ID53"/>
<dbReference type="Proteomes" id="UP000671995">
    <property type="component" value="Chromosome"/>
</dbReference>
<reference evidence="1" key="1">
    <citation type="submission" date="2020-05" db="EMBL/GenBank/DDBJ databases">
        <authorList>
            <person name="Zeng H."/>
            <person name="Chan Y.K."/>
            <person name="Watt R.M."/>
        </authorList>
    </citation>
    <scope>NUCLEOTIDE SEQUENCE</scope>
    <source>
        <strain evidence="1">ATCC 700773</strain>
    </source>
</reference>
<sequence length="222" mass="25853">MANSKDTIKFILNDLTSVHENLLALSEDIWDSIDHNDNQKLEEGCLFKKQFNALLDNFEHNAEEISALISQFTGIKEEPPSGIKAPAENKRIIAELDKSEPHSLSENFTYKRPYAFVLEEHAYTELMTWKDLYIQVCRHLIAKDKNRFDSLADNADFISTQNRKYYSEDKSACRTPCKITDKTFIEVNLSANHFVKLIKELFEYFKIDAKSMKIYLRQDRNA</sequence>
<name>A0A975ID53_9SPIR</name>
<accession>A0A975ID53</accession>
<organism evidence="1 2">
    <name type="scientific">Treponema parvum</name>
    <dbReference type="NCBI Taxonomy" id="138851"/>
    <lineage>
        <taxon>Bacteria</taxon>
        <taxon>Pseudomonadati</taxon>
        <taxon>Spirochaetota</taxon>
        <taxon>Spirochaetia</taxon>
        <taxon>Spirochaetales</taxon>
        <taxon>Treponemataceae</taxon>
        <taxon>Treponema</taxon>
    </lineage>
</organism>
<dbReference type="RefSeq" id="WP_210117132.1">
    <property type="nucleotide sequence ID" value="NZ_CP054257.1"/>
</dbReference>
<dbReference type="EMBL" id="CP054257">
    <property type="protein sequence ID" value="QTQ12418.1"/>
    <property type="molecule type" value="Genomic_DNA"/>
</dbReference>
<protein>
    <submittedName>
        <fullName evidence="1">Uncharacterized protein</fullName>
    </submittedName>
</protein>
<proteinExistence type="predicted"/>